<feature type="transmembrane region" description="Helical" evidence="1">
    <location>
        <begin position="700"/>
        <end position="719"/>
    </location>
</feature>
<feature type="transmembrane region" description="Helical" evidence="1">
    <location>
        <begin position="55"/>
        <end position="85"/>
    </location>
</feature>
<dbReference type="AlphaFoldDB" id="A0A8B7ZBE9"/>
<dbReference type="KEGG" id="aplc:110985436"/>
<feature type="transmembrane region" description="Helical" evidence="1">
    <location>
        <begin position="909"/>
        <end position="925"/>
    </location>
</feature>
<feature type="transmembrane region" description="Helical" evidence="1">
    <location>
        <begin position="828"/>
        <end position="846"/>
    </location>
</feature>
<feature type="transmembrane region" description="Helical" evidence="1">
    <location>
        <begin position="491"/>
        <end position="509"/>
    </location>
</feature>
<feature type="transmembrane region" description="Helical" evidence="1">
    <location>
        <begin position="256"/>
        <end position="279"/>
    </location>
</feature>
<dbReference type="PANTHER" id="PTHR35313">
    <property type="entry name" value="NO EXINE FORMATION 1"/>
    <property type="match status" value="1"/>
</dbReference>
<feature type="transmembrane region" description="Helical" evidence="1">
    <location>
        <begin position="382"/>
        <end position="402"/>
    </location>
</feature>
<feature type="transmembrane region" description="Helical" evidence="1">
    <location>
        <begin position="638"/>
        <end position="662"/>
    </location>
</feature>
<feature type="transmembrane region" description="Helical" evidence="1">
    <location>
        <begin position="190"/>
        <end position="207"/>
    </location>
</feature>
<keyword evidence="1" id="KW-0812">Transmembrane</keyword>
<evidence type="ECO:0000313" key="3">
    <source>
        <dbReference type="RefSeq" id="XP_022102150.1"/>
    </source>
</evidence>
<feature type="transmembrane region" description="Helical" evidence="1">
    <location>
        <begin position="158"/>
        <end position="184"/>
    </location>
</feature>
<dbReference type="RefSeq" id="XP_022102150.1">
    <property type="nucleotide sequence ID" value="XM_022246458.1"/>
</dbReference>
<sequence length="933" mass="103076">MGKKKIDEVILLAMKRTFEVPPSQAESSPPSTPTPSPRELPKWFELRSFQYDGRVFVVSLPGLCLALALSGELLLGVVVTGGLIIHFMQSGGARRRAVLAFLFVFIAAQVSTIYSALPLVWESIYHIITILLLNMSVVLTGGWVLLHFEEFLKEEPSLAEIIELSLFTIFPTVSVAVFTCILAMVTWSHYIPYSVIIHGFLVLRLFVTPSPPSFRKRNMGSYSDVFVLGHAEVSLLLILYISAPVEIFIILNVWDLLSLITILELLLLFTLPCFLMTLLEIRTWSDRYGIPHRYIVWSRWAFGLASLFFGWILLSQTQDSLLVHWLSVTILGNVLLGWTATQKGQIGHMFKMLCSLAVLCIYVLAVHYSIPWHLTLPSVNLSIVGFGLTMNALLSVACFLACSAGNRRLCTTLLIAFMAGMVYNELYLSEQKMYSILLMSCTSVISTYLLVRLLSAGIIFWYGVWVGSAVHASKLPFFIGLLTGRPADTSRFVGVPVVAFTLAVTKLLFFEYQKEISNNSALCYVVSVLASLLLCFHSLIEPLSYMLFDNSLTVVQTVCFIVALTGTVCLKLSVQHLHHVAIAHRVNLLCLAASGLAFILQPSSALDWHAFSRWLTLLAGTLVAAAILGIVSANQSLFAVFFQSVIVGLASGAEASDVLFAMPSKLTLLQYTLSCTPCAFILLSLWANFTAKRAVRKQPLLKPVVFFLAIVASVTYITELSQKAGANFSLLEDFRTPCLRLYCATSLLLSFALRLYCFLIQSTDPFGFSPNKVSTISNVFTILAYLLACLNCPLQPWEIWNSGCALLLLNLQQDPEILTSLAPKRRTGIVLGACLFGIYSSTVLHSDLLVTGISLLAFFEALLLLATLPVFVTFVQHQVISDHVLNVELVVFLTPLNALFFLVGSSFTSWLLSCVGLSAGIWMLVEKISIKDL</sequence>
<feature type="transmembrane region" description="Helical" evidence="1">
    <location>
        <begin position="586"/>
        <end position="605"/>
    </location>
</feature>
<reference evidence="3" key="1">
    <citation type="submission" date="2025-08" db="UniProtKB">
        <authorList>
            <consortium name="RefSeq"/>
        </authorList>
    </citation>
    <scope>IDENTIFICATION</scope>
</reference>
<keyword evidence="2" id="KW-1185">Reference proteome</keyword>
<feature type="transmembrane region" description="Helical" evidence="1">
    <location>
        <begin position="852"/>
        <end position="872"/>
    </location>
</feature>
<feature type="transmembrane region" description="Helical" evidence="1">
    <location>
        <begin position="227"/>
        <end position="250"/>
    </location>
</feature>
<feature type="transmembrane region" description="Helical" evidence="1">
    <location>
        <begin position="322"/>
        <end position="340"/>
    </location>
</feature>
<accession>A0A8B7ZBE9</accession>
<feature type="transmembrane region" description="Helical" evidence="1">
    <location>
        <begin position="97"/>
        <end position="117"/>
    </location>
</feature>
<feature type="transmembrane region" description="Helical" evidence="1">
    <location>
        <begin position="884"/>
        <end position="903"/>
    </location>
</feature>
<feature type="transmembrane region" description="Helical" evidence="1">
    <location>
        <begin position="668"/>
        <end position="688"/>
    </location>
</feature>
<dbReference type="OrthoDB" id="10046650at2759"/>
<gene>
    <name evidence="3" type="primary">LOC110985436</name>
</gene>
<feature type="transmembrane region" description="Helical" evidence="1">
    <location>
        <begin position="739"/>
        <end position="759"/>
    </location>
</feature>
<evidence type="ECO:0000313" key="2">
    <source>
        <dbReference type="Proteomes" id="UP000694845"/>
    </source>
</evidence>
<keyword evidence="1" id="KW-1133">Transmembrane helix</keyword>
<feature type="transmembrane region" description="Helical" evidence="1">
    <location>
        <begin position="521"/>
        <end position="540"/>
    </location>
</feature>
<feature type="transmembrane region" description="Helical" evidence="1">
    <location>
        <begin position="409"/>
        <end position="427"/>
    </location>
</feature>
<feature type="transmembrane region" description="Helical" evidence="1">
    <location>
        <begin position="552"/>
        <end position="574"/>
    </location>
</feature>
<feature type="transmembrane region" description="Helical" evidence="1">
    <location>
        <begin position="352"/>
        <end position="370"/>
    </location>
</feature>
<evidence type="ECO:0000256" key="1">
    <source>
        <dbReference type="SAM" id="Phobius"/>
    </source>
</evidence>
<organism evidence="2 3">
    <name type="scientific">Acanthaster planci</name>
    <name type="common">Crown-of-thorns starfish</name>
    <dbReference type="NCBI Taxonomy" id="133434"/>
    <lineage>
        <taxon>Eukaryota</taxon>
        <taxon>Metazoa</taxon>
        <taxon>Echinodermata</taxon>
        <taxon>Eleutherozoa</taxon>
        <taxon>Asterozoa</taxon>
        <taxon>Asteroidea</taxon>
        <taxon>Valvatacea</taxon>
        <taxon>Valvatida</taxon>
        <taxon>Acanthasteridae</taxon>
        <taxon>Acanthaster</taxon>
    </lineage>
</organism>
<feature type="transmembrane region" description="Helical" evidence="1">
    <location>
        <begin position="300"/>
        <end position="316"/>
    </location>
</feature>
<feature type="transmembrane region" description="Helical" evidence="1">
    <location>
        <begin position="458"/>
        <end position="479"/>
    </location>
</feature>
<keyword evidence="1" id="KW-0472">Membrane</keyword>
<feature type="transmembrane region" description="Helical" evidence="1">
    <location>
        <begin position="433"/>
        <end position="451"/>
    </location>
</feature>
<name>A0A8B7ZBE9_ACAPL</name>
<dbReference type="Proteomes" id="UP000694845">
    <property type="component" value="Unplaced"/>
</dbReference>
<protein>
    <submittedName>
        <fullName evidence="3">Uncharacterized protein LOC110985436 isoform X1</fullName>
    </submittedName>
</protein>
<feature type="transmembrane region" description="Helical" evidence="1">
    <location>
        <begin position="123"/>
        <end position="146"/>
    </location>
</feature>
<feature type="transmembrane region" description="Helical" evidence="1">
    <location>
        <begin position="611"/>
        <end position="631"/>
    </location>
</feature>
<dbReference type="PANTHER" id="PTHR35313:SF1">
    <property type="entry name" value="NO EXINE FORMATION 1"/>
    <property type="match status" value="1"/>
</dbReference>
<dbReference type="OMA" id="SWTYRSD"/>
<proteinExistence type="predicted"/>
<dbReference type="GeneID" id="110985436"/>